<dbReference type="InterPro" id="IPR037066">
    <property type="entry name" value="Plug_dom_sf"/>
</dbReference>
<keyword evidence="5" id="KW-0410">Iron transport</keyword>
<dbReference type="FunFam" id="2.170.130.10:FF:000001">
    <property type="entry name" value="Catecholate siderophore TonB-dependent receptor"/>
    <property type="match status" value="1"/>
</dbReference>
<organism evidence="19 20">
    <name type="scientific">Nitratireductor basaltis</name>
    <dbReference type="NCBI Taxonomy" id="472175"/>
    <lineage>
        <taxon>Bacteria</taxon>
        <taxon>Pseudomonadati</taxon>
        <taxon>Pseudomonadota</taxon>
        <taxon>Alphaproteobacteria</taxon>
        <taxon>Hyphomicrobiales</taxon>
        <taxon>Phyllobacteriaceae</taxon>
        <taxon>Nitratireductor</taxon>
    </lineage>
</organism>
<dbReference type="Pfam" id="PF00593">
    <property type="entry name" value="TonB_dep_Rec_b-barrel"/>
    <property type="match status" value="1"/>
</dbReference>
<dbReference type="Pfam" id="PF07715">
    <property type="entry name" value="Plug"/>
    <property type="match status" value="1"/>
</dbReference>
<keyword evidence="9" id="KW-0406">Ion transport</keyword>
<evidence type="ECO:0000259" key="18">
    <source>
        <dbReference type="Pfam" id="PF07715"/>
    </source>
</evidence>
<dbReference type="GO" id="GO:0015891">
    <property type="term" value="P:siderophore transport"/>
    <property type="evidence" value="ECO:0007669"/>
    <property type="project" value="InterPro"/>
</dbReference>
<evidence type="ECO:0000256" key="6">
    <source>
        <dbReference type="ARBA" id="ARBA00022692"/>
    </source>
</evidence>
<keyword evidence="20" id="KW-1185">Reference proteome</keyword>
<reference evidence="19 20" key="1">
    <citation type="submission" date="2014-05" db="EMBL/GenBank/DDBJ databases">
        <title>Draft Genome Sequence of Nitratireductor basaltis Strain UMTGB225, A Marine Bacterium Isolated from Green Barrel Tunicate.</title>
        <authorList>
            <person name="Gan H.Y."/>
        </authorList>
    </citation>
    <scope>NUCLEOTIDE SEQUENCE [LARGE SCALE GENOMIC DNA]</scope>
    <source>
        <strain evidence="19 20">UMTGB225</strain>
    </source>
</reference>
<feature type="signal peptide" evidence="16">
    <location>
        <begin position="1"/>
        <end position="28"/>
    </location>
</feature>
<dbReference type="GO" id="GO:0009279">
    <property type="term" value="C:cell outer membrane"/>
    <property type="evidence" value="ECO:0007669"/>
    <property type="project" value="UniProtKB-SubCell"/>
</dbReference>
<evidence type="ECO:0000256" key="14">
    <source>
        <dbReference type="PROSITE-ProRule" id="PRU01360"/>
    </source>
</evidence>
<evidence type="ECO:0000256" key="12">
    <source>
        <dbReference type="ARBA" id="ARBA00023170"/>
    </source>
</evidence>
<accession>A0A084U5P0</accession>
<evidence type="ECO:0000313" key="19">
    <source>
        <dbReference type="EMBL" id="KFB08276.1"/>
    </source>
</evidence>
<evidence type="ECO:0000256" key="1">
    <source>
        <dbReference type="ARBA" id="ARBA00004571"/>
    </source>
</evidence>
<evidence type="ECO:0000256" key="15">
    <source>
        <dbReference type="RuleBase" id="RU003357"/>
    </source>
</evidence>
<feature type="domain" description="TonB-dependent receptor-like beta-barrel" evidence="17">
    <location>
        <begin position="263"/>
        <end position="676"/>
    </location>
</feature>
<dbReference type="Gene3D" id="2.40.170.20">
    <property type="entry name" value="TonB-dependent receptor, beta-barrel domain"/>
    <property type="match status" value="1"/>
</dbReference>
<keyword evidence="7 16" id="KW-0732">Signal</keyword>
<evidence type="ECO:0000256" key="4">
    <source>
        <dbReference type="ARBA" id="ARBA00022452"/>
    </source>
</evidence>
<dbReference type="Gene3D" id="2.170.130.10">
    <property type="entry name" value="TonB-dependent receptor, plug domain"/>
    <property type="match status" value="1"/>
</dbReference>
<comment type="similarity">
    <text evidence="2 14 15">Belongs to the TonB-dependent receptor family.</text>
</comment>
<sequence>MRLKSSQSISHIALAVASGLVLSASAAAAQEATTLDRLTVEAESDDILLQDGYIAQESRTGTKTDTPIVQIPQSISVITQDQIEDQKPRTLNETLGYTASANPNQFGFDSRYDAFTLRGFPAYSTGTFRDGLRQYSGPSAWLRTEPYGIEGVTVLKGPASSLYGVSGPGGIVNIITKRPKDDFFREVEISAGSNDRAQVGVDMSGPANDAGTLLFRLTGLGRVANTHLPGYSDDKFYIAPAFTIQPDADTKLTILGELSQAVTGATAWNYNSAYGQSSEIYNGDPDWNDFTLKQGRIGYEFEHNLNDSVTLRQNLRFHAVDADLKYSGLYSVAPDGYAPPLYRYWGHYQEQAKNFVVDNMAQFDFATGEIEHTAVAGIDYSWSDYSAANRISYVGIPDVEALPFAFSGSQEQHQAGVYLHDQMEWNNWTLSASGRHDWVKSDSLSASYVEQEQTDSAFSGRIGVSYRTEWGLIPYANYSTSFSPNLGFVYDYATNSRSVAKPTTARQIEAGVKYEIPGYNAVVSAAFFNIDQTDGVIYDGTFDDAGNQRQRQLDFNSRGLELEAQASLGNGFRLLASYTYMRMEIEKGLAGTVGNELSNTPNHMASLWAHYTFSEGALAGLGLGAGVRYVGESFGDDQNTIKNEDRAFLDASLSYDFGAQNPDWDGVSLQVNAKNLLDTRKTTCTAGNCYVDEGRSIFGSLRYRF</sequence>
<dbReference type="Proteomes" id="UP000053675">
    <property type="component" value="Unassembled WGS sequence"/>
</dbReference>
<gene>
    <name evidence="19" type="ORF">EL18_03486</name>
</gene>
<dbReference type="STRING" id="472175.EL18_03486"/>
<keyword evidence="3 14" id="KW-0813">Transport</keyword>
<feature type="chain" id="PRO_5001783056" evidence="16">
    <location>
        <begin position="29"/>
        <end position="705"/>
    </location>
</feature>
<dbReference type="NCBIfam" id="NF010650">
    <property type="entry name" value="PRK14049.1"/>
    <property type="match status" value="1"/>
</dbReference>
<evidence type="ECO:0000256" key="11">
    <source>
        <dbReference type="ARBA" id="ARBA00023136"/>
    </source>
</evidence>
<evidence type="ECO:0000256" key="2">
    <source>
        <dbReference type="ARBA" id="ARBA00009810"/>
    </source>
</evidence>
<evidence type="ECO:0000256" key="9">
    <source>
        <dbReference type="ARBA" id="ARBA00023065"/>
    </source>
</evidence>
<comment type="subcellular location">
    <subcellularLocation>
        <location evidence="1 14">Cell outer membrane</location>
        <topology evidence="1 14">Multi-pass membrane protein</topology>
    </subcellularLocation>
</comment>
<dbReference type="InterPro" id="IPR036942">
    <property type="entry name" value="Beta-barrel_TonB_sf"/>
</dbReference>
<dbReference type="eggNOG" id="COG4774">
    <property type="taxonomic scope" value="Bacteria"/>
</dbReference>
<evidence type="ECO:0000256" key="7">
    <source>
        <dbReference type="ARBA" id="ARBA00022729"/>
    </source>
</evidence>
<evidence type="ECO:0000256" key="13">
    <source>
        <dbReference type="ARBA" id="ARBA00023237"/>
    </source>
</evidence>
<dbReference type="EMBL" id="JMQM01000003">
    <property type="protein sequence ID" value="KFB08276.1"/>
    <property type="molecule type" value="Genomic_DNA"/>
</dbReference>
<evidence type="ECO:0000256" key="3">
    <source>
        <dbReference type="ARBA" id="ARBA00022448"/>
    </source>
</evidence>
<evidence type="ECO:0000256" key="5">
    <source>
        <dbReference type="ARBA" id="ARBA00022496"/>
    </source>
</evidence>
<dbReference type="PATRIC" id="fig|472175.3.peg.3487"/>
<proteinExistence type="inferred from homology"/>
<keyword evidence="11 14" id="KW-0472">Membrane</keyword>
<evidence type="ECO:0000256" key="10">
    <source>
        <dbReference type="ARBA" id="ARBA00023077"/>
    </source>
</evidence>
<evidence type="ECO:0000313" key="20">
    <source>
        <dbReference type="Proteomes" id="UP000053675"/>
    </source>
</evidence>
<evidence type="ECO:0000256" key="8">
    <source>
        <dbReference type="ARBA" id="ARBA00023004"/>
    </source>
</evidence>
<feature type="domain" description="TonB-dependent receptor plug" evidence="18">
    <location>
        <begin position="69"/>
        <end position="171"/>
    </location>
</feature>
<dbReference type="GO" id="GO:0015344">
    <property type="term" value="F:siderophore uptake transmembrane transporter activity"/>
    <property type="evidence" value="ECO:0007669"/>
    <property type="project" value="TreeGrafter"/>
</dbReference>
<dbReference type="RefSeq" id="WP_036487034.1">
    <property type="nucleotide sequence ID" value="NZ_JMQM01000003.1"/>
</dbReference>
<dbReference type="AlphaFoldDB" id="A0A084U5P0"/>
<keyword evidence="13 14" id="KW-0998">Cell outer membrane</keyword>
<dbReference type="PANTHER" id="PTHR32552:SF68">
    <property type="entry name" value="FERRICHROME OUTER MEMBRANE TRANSPORTER_PHAGE RECEPTOR"/>
    <property type="match status" value="1"/>
</dbReference>
<evidence type="ECO:0000256" key="16">
    <source>
        <dbReference type="SAM" id="SignalP"/>
    </source>
</evidence>
<dbReference type="InterPro" id="IPR039426">
    <property type="entry name" value="TonB-dep_rcpt-like"/>
</dbReference>
<keyword evidence="8" id="KW-0408">Iron</keyword>
<dbReference type="SUPFAM" id="SSF56935">
    <property type="entry name" value="Porins"/>
    <property type="match status" value="1"/>
</dbReference>
<evidence type="ECO:0000259" key="17">
    <source>
        <dbReference type="Pfam" id="PF00593"/>
    </source>
</evidence>
<keyword evidence="4 14" id="KW-1134">Transmembrane beta strand</keyword>
<dbReference type="OrthoDB" id="9760333at2"/>
<name>A0A084U5P0_9HYPH</name>
<keyword evidence="6 14" id="KW-0812">Transmembrane</keyword>
<dbReference type="PANTHER" id="PTHR32552">
    <property type="entry name" value="FERRICHROME IRON RECEPTOR-RELATED"/>
    <property type="match status" value="1"/>
</dbReference>
<dbReference type="InterPro" id="IPR012910">
    <property type="entry name" value="Plug_dom"/>
</dbReference>
<dbReference type="InterPro" id="IPR000531">
    <property type="entry name" value="Beta-barrel_TonB"/>
</dbReference>
<dbReference type="InterPro" id="IPR010105">
    <property type="entry name" value="TonB_sidphr_rcpt"/>
</dbReference>
<dbReference type="NCBIfam" id="TIGR01783">
    <property type="entry name" value="TonB-siderophor"/>
    <property type="match status" value="1"/>
</dbReference>
<protein>
    <submittedName>
        <fullName evidence="19">TonB-dependent siderophore receptor</fullName>
    </submittedName>
</protein>
<dbReference type="PROSITE" id="PS52016">
    <property type="entry name" value="TONB_DEPENDENT_REC_3"/>
    <property type="match status" value="1"/>
</dbReference>
<dbReference type="GO" id="GO:0038023">
    <property type="term" value="F:signaling receptor activity"/>
    <property type="evidence" value="ECO:0007669"/>
    <property type="project" value="InterPro"/>
</dbReference>
<keyword evidence="10 15" id="KW-0798">TonB box</keyword>
<keyword evidence="12 19" id="KW-0675">Receptor</keyword>
<dbReference type="CDD" id="cd01347">
    <property type="entry name" value="ligand_gated_channel"/>
    <property type="match status" value="1"/>
</dbReference>
<comment type="caution">
    <text evidence="19">The sequence shown here is derived from an EMBL/GenBank/DDBJ whole genome shotgun (WGS) entry which is preliminary data.</text>
</comment>